<dbReference type="SMART" id="SM00862">
    <property type="entry name" value="Trans_reg_C"/>
    <property type="match status" value="1"/>
</dbReference>
<dbReference type="Gene3D" id="3.40.50.2300">
    <property type="match status" value="1"/>
</dbReference>
<gene>
    <name evidence="10" type="ORF">SAMN05660420_01968</name>
</gene>
<evidence type="ECO:0000256" key="2">
    <source>
        <dbReference type="ARBA" id="ARBA00023012"/>
    </source>
</evidence>
<accession>A0A1H4AT14</accession>
<evidence type="ECO:0000256" key="7">
    <source>
        <dbReference type="PROSITE-ProRule" id="PRU01091"/>
    </source>
</evidence>
<reference evidence="10 11" key="1">
    <citation type="submission" date="2016-10" db="EMBL/GenBank/DDBJ databases">
        <authorList>
            <person name="de Groot N.N."/>
        </authorList>
    </citation>
    <scope>NUCLEOTIDE SEQUENCE [LARGE SCALE GENOMIC DNA]</scope>
    <source>
        <strain evidence="10 11">DSM 7343</strain>
    </source>
</reference>
<evidence type="ECO:0000259" key="8">
    <source>
        <dbReference type="PROSITE" id="PS50110"/>
    </source>
</evidence>
<keyword evidence="11" id="KW-1185">Reference proteome</keyword>
<feature type="DNA-binding region" description="OmpR/PhoB-type" evidence="7">
    <location>
        <begin position="125"/>
        <end position="223"/>
    </location>
</feature>
<dbReference type="PANTHER" id="PTHR48111">
    <property type="entry name" value="REGULATOR OF RPOS"/>
    <property type="match status" value="1"/>
</dbReference>
<dbReference type="GO" id="GO:0000976">
    <property type="term" value="F:transcription cis-regulatory region binding"/>
    <property type="evidence" value="ECO:0007669"/>
    <property type="project" value="TreeGrafter"/>
</dbReference>
<dbReference type="FunFam" id="1.10.10.10:FF:000005">
    <property type="entry name" value="Two-component system response regulator"/>
    <property type="match status" value="1"/>
</dbReference>
<proteinExistence type="predicted"/>
<dbReference type="CDD" id="cd19935">
    <property type="entry name" value="REC_OmpR_CusR-like"/>
    <property type="match status" value="1"/>
</dbReference>
<dbReference type="GO" id="GO:0000156">
    <property type="term" value="F:phosphorelay response regulator activity"/>
    <property type="evidence" value="ECO:0007669"/>
    <property type="project" value="TreeGrafter"/>
</dbReference>
<keyword evidence="4 7" id="KW-0238">DNA-binding</keyword>
<keyword evidence="3" id="KW-0805">Transcription regulation</keyword>
<sequence>MRILLVEDDNRTAQFIKKGFVQAGFAVDRAADGLEGLFMAQDVAYDAAVVDIMLPKLDGLSLIEQLRKQQVNTPIIVLSAKKTVDERILGLQKGGDDYLVKPFAFTELLVRVQTLLRRSQSIEEPATLTVDDLSIDLVTRKVRRAGQQIELQHREFSLLEYLLRNAGRVVSKTMIMEHVWDYNFDPESNVVESRICHLREKIDLPKSHKLIHTIRGAGYVLEKRGEHV</sequence>
<keyword evidence="1 6" id="KW-0597">Phosphoprotein</keyword>
<dbReference type="PROSITE" id="PS50110">
    <property type="entry name" value="RESPONSE_REGULATORY"/>
    <property type="match status" value="1"/>
</dbReference>
<dbReference type="InterPro" id="IPR011006">
    <property type="entry name" value="CheY-like_superfamily"/>
</dbReference>
<dbReference type="PROSITE" id="PS51755">
    <property type="entry name" value="OMPR_PHOB"/>
    <property type="match status" value="1"/>
</dbReference>
<organism evidence="10 11">
    <name type="scientific">Desulfuromusa kysingii</name>
    <dbReference type="NCBI Taxonomy" id="37625"/>
    <lineage>
        <taxon>Bacteria</taxon>
        <taxon>Pseudomonadati</taxon>
        <taxon>Thermodesulfobacteriota</taxon>
        <taxon>Desulfuromonadia</taxon>
        <taxon>Desulfuromonadales</taxon>
        <taxon>Geopsychrobacteraceae</taxon>
        <taxon>Desulfuromusa</taxon>
    </lineage>
</organism>
<dbReference type="Pfam" id="PF00072">
    <property type="entry name" value="Response_reg"/>
    <property type="match status" value="1"/>
</dbReference>
<dbReference type="InterPro" id="IPR001789">
    <property type="entry name" value="Sig_transdc_resp-reg_receiver"/>
</dbReference>
<dbReference type="RefSeq" id="WP_092347515.1">
    <property type="nucleotide sequence ID" value="NZ_FNQN01000005.1"/>
</dbReference>
<dbReference type="InterPro" id="IPR039420">
    <property type="entry name" value="WalR-like"/>
</dbReference>
<dbReference type="EMBL" id="FNQN01000005">
    <property type="protein sequence ID" value="SEA38996.1"/>
    <property type="molecule type" value="Genomic_DNA"/>
</dbReference>
<feature type="modified residue" description="4-aspartylphosphate" evidence="6">
    <location>
        <position position="51"/>
    </location>
</feature>
<dbReference type="Pfam" id="PF00486">
    <property type="entry name" value="Trans_reg_C"/>
    <property type="match status" value="1"/>
</dbReference>
<name>A0A1H4AT14_9BACT</name>
<dbReference type="FunFam" id="3.40.50.2300:FF:000002">
    <property type="entry name" value="DNA-binding response regulator PhoP"/>
    <property type="match status" value="1"/>
</dbReference>
<evidence type="ECO:0000313" key="11">
    <source>
        <dbReference type="Proteomes" id="UP000199409"/>
    </source>
</evidence>
<evidence type="ECO:0000256" key="1">
    <source>
        <dbReference type="ARBA" id="ARBA00022553"/>
    </source>
</evidence>
<dbReference type="GO" id="GO:0006355">
    <property type="term" value="P:regulation of DNA-templated transcription"/>
    <property type="evidence" value="ECO:0007669"/>
    <property type="project" value="InterPro"/>
</dbReference>
<evidence type="ECO:0000256" key="3">
    <source>
        <dbReference type="ARBA" id="ARBA00023015"/>
    </source>
</evidence>
<evidence type="ECO:0000256" key="5">
    <source>
        <dbReference type="ARBA" id="ARBA00023163"/>
    </source>
</evidence>
<feature type="domain" description="Response regulatory" evidence="8">
    <location>
        <begin position="2"/>
        <end position="116"/>
    </location>
</feature>
<dbReference type="Gene3D" id="6.10.250.690">
    <property type="match status" value="1"/>
</dbReference>
<evidence type="ECO:0000256" key="6">
    <source>
        <dbReference type="PROSITE-ProRule" id="PRU00169"/>
    </source>
</evidence>
<evidence type="ECO:0000313" key="10">
    <source>
        <dbReference type="EMBL" id="SEA38996.1"/>
    </source>
</evidence>
<evidence type="ECO:0000259" key="9">
    <source>
        <dbReference type="PROSITE" id="PS51755"/>
    </source>
</evidence>
<dbReference type="CDD" id="cd00383">
    <property type="entry name" value="trans_reg_C"/>
    <property type="match status" value="1"/>
</dbReference>
<keyword evidence="2" id="KW-0902">Two-component regulatory system</keyword>
<dbReference type="GO" id="GO:0005829">
    <property type="term" value="C:cytosol"/>
    <property type="evidence" value="ECO:0007669"/>
    <property type="project" value="TreeGrafter"/>
</dbReference>
<dbReference type="InterPro" id="IPR001867">
    <property type="entry name" value="OmpR/PhoB-type_DNA-bd"/>
</dbReference>
<dbReference type="OrthoDB" id="9793321at2"/>
<protein>
    <submittedName>
        <fullName evidence="10">DNA-binding response regulator, OmpR family, contains REC and winged-helix (WHTH) domain</fullName>
    </submittedName>
</protein>
<dbReference type="AlphaFoldDB" id="A0A1H4AT14"/>
<dbReference type="PANTHER" id="PTHR48111:SF76">
    <property type="entry name" value="TWO-COMPONENT RESPONSE REGULATOR"/>
    <property type="match status" value="1"/>
</dbReference>
<evidence type="ECO:0000256" key="4">
    <source>
        <dbReference type="ARBA" id="ARBA00023125"/>
    </source>
</evidence>
<dbReference type="SUPFAM" id="SSF52172">
    <property type="entry name" value="CheY-like"/>
    <property type="match status" value="1"/>
</dbReference>
<dbReference type="InterPro" id="IPR036388">
    <property type="entry name" value="WH-like_DNA-bd_sf"/>
</dbReference>
<dbReference type="SMART" id="SM00448">
    <property type="entry name" value="REC"/>
    <property type="match status" value="1"/>
</dbReference>
<keyword evidence="5" id="KW-0804">Transcription</keyword>
<dbReference type="STRING" id="37625.SAMN05660420_01968"/>
<dbReference type="Gene3D" id="1.10.10.10">
    <property type="entry name" value="Winged helix-like DNA-binding domain superfamily/Winged helix DNA-binding domain"/>
    <property type="match status" value="1"/>
</dbReference>
<dbReference type="Proteomes" id="UP000199409">
    <property type="component" value="Unassembled WGS sequence"/>
</dbReference>
<dbReference type="GO" id="GO:0032993">
    <property type="term" value="C:protein-DNA complex"/>
    <property type="evidence" value="ECO:0007669"/>
    <property type="project" value="TreeGrafter"/>
</dbReference>
<feature type="domain" description="OmpR/PhoB-type" evidence="9">
    <location>
        <begin position="125"/>
        <end position="223"/>
    </location>
</feature>